<gene>
    <name evidence="1" type="ORF">KSP39_PZI015733</name>
</gene>
<protein>
    <submittedName>
        <fullName evidence="1">Uncharacterized protein</fullName>
    </submittedName>
</protein>
<evidence type="ECO:0000313" key="1">
    <source>
        <dbReference type="EMBL" id="KAK8933360.1"/>
    </source>
</evidence>
<comment type="caution">
    <text evidence="1">The sequence shown here is derived from an EMBL/GenBank/DDBJ whole genome shotgun (WGS) entry which is preliminary data.</text>
</comment>
<keyword evidence="2" id="KW-1185">Reference proteome</keyword>
<evidence type="ECO:0000313" key="2">
    <source>
        <dbReference type="Proteomes" id="UP001418222"/>
    </source>
</evidence>
<proteinExistence type="predicted"/>
<name>A0AAP0G177_9ASPA</name>
<reference evidence="1 2" key="1">
    <citation type="journal article" date="2022" name="Nat. Plants">
        <title>Genomes of leafy and leafless Platanthera orchids illuminate the evolution of mycoheterotrophy.</title>
        <authorList>
            <person name="Li M.H."/>
            <person name="Liu K.W."/>
            <person name="Li Z."/>
            <person name="Lu H.C."/>
            <person name="Ye Q.L."/>
            <person name="Zhang D."/>
            <person name="Wang J.Y."/>
            <person name="Li Y.F."/>
            <person name="Zhong Z.M."/>
            <person name="Liu X."/>
            <person name="Yu X."/>
            <person name="Liu D.K."/>
            <person name="Tu X.D."/>
            <person name="Liu B."/>
            <person name="Hao Y."/>
            <person name="Liao X.Y."/>
            <person name="Jiang Y.T."/>
            <person name="Sun W.H."/>
            <person name="Chen J."/>
            <person name="Chen Y.Q."/>
            <person name="Ai Y."/>
            <person name="Zhai J.W."/>
            <person name="Wu S.S."/>
            <person name="Zhou Z."/>
            <person name="Hsiao Y.Y."/>
            <person name="Wu W.L."/>
            <person name="Chen Y.Y."/>
            <person name="Lin Y.F."/>
            <person name="Hsu J.L."/>
            <person name="Li C.Y."/>
            <person name="Wang Z.W."/>
            <person name="Zhao X."/>
            <person name="Zhong W.Y."/>
            <person name="Ma X.K."/>
            <person name="Ma L."/>
            <person name="Huang J."/>
            <person name="Chen G.Z."/>
            <person name="Huang M.Z."/>
            <person name="Huang L."/>
            <person name="Peng D.H."/>
            <person name="Luo Y.B."/>
            <person name="Zou S.Q."/>
            <person name="Chen S.P."/>
            <person name="Lan S."/>
            <person name="Tsai W.C."/>
            <person name="Van de Peer Y."/>
            <person name="Liu Z.J."/>
        </authorList>
    </citation>
    <scope>NUCLEOTIDE SEQUENCE [LARGE SCALE GENOMIC DNA]</scope>
    <source>
        <strain evidence="1">Lor287</strain>
    </source>
</reference>
<sequence length="127" mass="15063">MIDSIARNYLFLDTVADIWKRTEATYPCRRNTAQIFQLRWKIFLLRQGDLPQSVYYLEVTQFYQEYDQFDSLTLVSPEDEIPVRAREDGKTVLEFFHDLHRDFDQISVQILGRSPLPSLPEVFSLVQ</sequence>
<accession>A0AAP0G177</accession>
<dbReference type="EMBL" id="JBBWWQ010000013">
    <property type="protein sequence ID" value="KAK8933360.1"/>
    <property type="molecule type" value="Genomic_DNA"/>
</dbReference>
<dbReference type="Proteomes" id="UP001418222">
    <property type="component" value="Unassembled WGS sequence"/>
</dbReference>
<dbReference type="AlphaFoldDB" id="A0AAP0G177"/>
<organism evidence="1 2">
    <name type="scientific">Platanthera zijinensis</name>
    <dbReference type="NCBI Taxonomy" id="2320716"/>
    <lineage>
        <taxon>Eukaryota</taxon>
        <taxon>Viridiplantae</taxon>
        <taxon>Streptophyta</taxon>
        <taxon>Embryophyta</taxon>
        <taxon>Tracheophyta</taxon>
        <taxon>Spermatophyta</taxon>
        <taxon>Magnoliopsida</taxon>
        <taxon>Liliopsida</taxon>
        <taxon>Asparagales</taxon>
        <taxon>Orchidaceae</taxon>
        <taxon>Orchidoideae</taxon>
        <taxon>Orchideae</taxon>
        <taxon>Orchidinae</taxon>
        <taxon>Platanthera</taxon>
    </lineage>
</organism>